<evidence type="ECO:0000256" key="12">
    <source>
        <dbReference type="RuleBase" id="RU003651"/>
    </source>
</evidence>
<dbReference type="Pfam" id="PF00004">
    <property type="entry name" value="AAA"/>
    <property type="match status" value="1"/>
</dbReference>
<sequence>MASPGNASPTHNQSFLFDQMPLLDLFFPGLAPATSSAWSLLTGGPDIYSRVLCIGSLLLLFGKYVSEYIEHLVETYLLSKIEVPYTDEAYDMLIFWVCSQPFARSARTSLARIDLKSFAEPGSHAEKKPLHYSPCNGRSYFWHKRRLFVFDRQRNLGEFGNTREQAYVSYFGRDPAVLRELLDECRRHYLDTVKNKTSVFEHQGDRWKASKSIAKREMSTVIIDKKLKDMLLGDIAEFLDPETRTWYSRHGITYQRGYLLHGPPGTGKSSLCLSIAGHFDLDVYVLTMSSLNDHSLKSLFAELPQHCVVLIEDVDATAVHRKLDASADASPSVRQNGPGDKKVSLSTFLNVLDGLASSEGRLLIMTTNHIERLDPALIRPGRVDMKLELYLANEDMINQLFYFVYNIPPKSNVLEGEPERNVYKAEEERAGEDCKLLPLAQEFVAKVPKLEFSPAEILSFLLTNKHSPRHAIANLAAWMEKLREERKKLTRITSWALDDNDGFGDH</sequence>
<protein>
    <submittedName>
        <fullName evidence="15">Putative mitochondrial chaperone bcs1</fullName>
    </submittedName>
</protein>
<comment type="catalytic activity">
    <reaction evidence="11">
        <text>ATP + H2O = ADP + phosphate + H(+)</text>
        <dbReference type="Rhea" id="RHEA:13065"/>
        <dbReference type="ChEBI" id="CHEBI:15377"/>
        <dbReference type="ChEBI" id="CHEBI:15378"/>
        <dbReference type="ChEBI" id="CHEBI:30616"/>
        <dbReference type="ChEBI" id="CHEBI:43474"/>
        <dbReference type="ChEBI" id="CHEBI:456216"/>
    </reaction>
    <physiologicalReaction direction="left-to-right" evidence="11">
        <dbReference type="Rhea" id="RHEA:13066"/>
    </physiologicalReaction>
</comment>
<keyword evidence="6" id="KW-0378">Hydrolase</keyword>
<evidence type="ECO:0000256" key="5">
    <source>
        <dbReference type="ARBA" id="ARBA00022792"/>
    </source>
</evidence>
<reference evidence="15 16" key="1">
    <citation type="journal article" date="2018" name="Sci. Rep.">
        <title>Comparative genomics provides insights into the lifestyle and reveals functional heterogeneity of dark septate endophytic fungi.</title>
        <authorList>
            <person name="Knapp D.G."/>
            <person name="Nemeth J.B."/>
            <person name="Barry K."/>
            <person name="Hainaut M."/>
            <person name="Henrissat B."/>
            <person name="Johnson J."/>
            <person name="Kuo A."/>
            <person name="Lim J.H.P."/>
            <person name="Lipzen A."/>
            <person name="Nolan M."/>
            <person name="Ohm R.A."/>
            <person name="Tamas L."/>
            <person name="Grigoriev I.V."/>
            <person name="Spatafora J.W."/>
            <person name="Nagy L.G."/>
            <person name="Kovacs G.M."/>
        </authorList>
    </citation>
    <scope>NUCLEOTIDE SEQUENCE [LARGE SCALE GENOMIC DNA]</scope>
    <source>
        <strain evidence="15 16">DSE2036</strain>
    </source>
</reference>
<dbReference type="AlphaFoldDB" id="A0A2V1DW94"/>
<dbReference type="PROSITE" id="PS00674">
    <property type="entry name" value="AAA"/>
    <property type="match status" value="1"/>
</dbReference>
<dbReference type="SMART" id="SM01024">
    <property type="entry name" value="BCS1_N"/>
    <property type="match status" value="1"/>
</dbReference>
<dbReference type="PANTHER" id="PTHR23070">
    <property type="entry name" value="BCS1 AAA-TYPE ATPASE"/>
    <property type="match status" value="1"/>
</dbReference>
<dbReference type="GO" id="GO:0016887">
    <property type="term" value="F:ATP hydrolysis activity"/>
    <property type="evidence" value="ECO:0007669"/>
    <property type="project" value="InterPro"/>
</dbReference>
<dbReference type="Proteomes" id="UP000244855">
    <property type="component" value="Unassembled WGS sequence"/>
</dbReference>
<evidence type="ECO:0000256" key="4">
    <source>
        <dbReference type="ARBA" id="ARBA00022741"/>
    </source>
</evidence>
<evidence type="ECO:0000256" key="11">
    <source>
        <dbReference type="ARBA" id="ARBA00048778"/>
    </source>
</evidence>
<dbReference type="InterPro" id="IPR057495">
    <property type="entry name" value="AAA_lid_BCS1"/>
</dbReference>
<dbReference type="STRING" id="97972.A0A2V1DW94"/>
<dbReference type="Pfam" id="PF08740">
    <property type="entry name" value="BCS1_N"/>
    <property type="match status" value="1"/>
</dbReference>
<keyword evidence="5" id="KW-0999">Mitochondrion inner membrane</keyword>
<dbReference type="Gene3D" id="3.40.50.300">
    <property type="entry name" value="P-loop containing nucleotide triphosphate hydrolases"/>
    <property type="match status" value="1"/>
</dbReference>
<dbReference type="Pfam" id="PF25426">
    <property type="entry name" value="AAA_lid_BCS1"/>
    <property type="match status" value="1"/>
</dbReference>
<dbReference type="GO" id="GO:0005524">
    <property type="term" value="F:ATP binding"/>
    <property type="evidence" value="ECO:0007669"/>
    <property type="project" value="UniProtKB-KW"/>
</dbReference>
<evidence type="ECO:0000256" key="6">
    <source>
        <dbReference type="ARBA" id="ARBA00022801"/>
    </source>
</evidence>
<keyword evidence="10" id="KW-0472">Membrane</keyword>
<dbReference type="OrthoDB" id="10251412at2759"/>
<evidence type="ECO:0000256" key="8">
    <source>
        <dbReference type="ARBA" id="ARBA00022989"/>
    </source>
</evidence>
<gene>
    <name evidence="15" type="ORF">DM02DRAFT_612783</name>
</gene>
<dbReference type="InterPro" id="IPR014851">
    <property type="entry name" value="BCS1_N"/>
</dbReference>
<keyword evidence="9" id="KW-0496">Mitochondrion</keyword>
<organism evidence="15 16">
    <name type="scientific">Periconia macrospinosa</name>
    <dbReference type="NCBI Taxonomy" id="97972"/>
    <lineage>
        <taxon>Eukaryota</taxon>
        <taxon>Fungi</taxon>
        <taxon>Dikarya</taxon>
        <taxon>Ascomycota</taxon>
        <taxon>Pezizomycotina</taxon>
        <taxon>Dothideomycetes</taxon>
        <taxon>Pleosporomycetidae</taxon>
        <taxon>Pleosporales</taxon>
        <taxon>Massarineae</taxon>
        <taxon>Periconiaceae</taxon>
        <taxon>Periconia</taxon>
    </lineage>
</organism>
<keyword evidence="4 12" id="KW-0547">Nucleotide-binding</keyword>
<keyword evidence="3" id="KW-0812">Transmembrane</keyword>
<dbReference type="GO" id="GO:0005743">
    <property type="term" value="C:mitochondrial inner membrane"/>
    <property type="evidence" value="ECO:0007669"/>
    <property type="project" value="UniProtKB-SubCell"/>
</dbReference>
<proteinExistence type="inferred from homology"/>
<dbReference type="InterPro" id="IPR050747">
    <property type="entry name" value="Mitochondrial_chaperone_BCS1"/>
</dbReference>
<feature type="domain" description="AAA+ ATPase" evidence="13">
    <location>
        <begin position="254"/>
        <end position="393"/>
    </location>
</feature>
<evidence type="ECO:0000256" key="2">
    <source>
        <dbReference type="ARBA" id="ARBA00007448"/>
    </source>
</evidence>
<dbReference type="SMART" id="SM00382">
    <property type="entry name" value="AAA"/>
    <property type="match status" value="1"/>
</dbReference>
<evidence type="ECO:0000313" key="16">
    <source>
        <dbReference type="Proteomes" id="UP000244855"/>
    </source>
</evidence>
<dbReference type="InterPro" id="IPR003959">
    <property type="entry name" value="ATPase_AAA_core"/>
</dbReference>
<evidence type="ECO:0000259" key="13">
    <source>
        <dbReference type="SMART" id="SM00382"/>
    </source>
</evidence>
<comment type="similarity">
    <text evidence="2">Belongs to the AAA ATPase family. BCS1 subfamily.</text>
</comment>
<evidence type="ECO:0000259" key="14">
    <source>
        <dbReference type="SMART" id="SM01024"/>
    </source>
</evidence>
<dbReference type="SUPFAM" id="SSF52540">
    <property type="entry name" value="P-loop containing nucleoside triphosphate hydrolases"/>
    <property type="match status" value="1"/>
</dbReference>
<evidence type="ECO:0000256" key="1">
    <source>
        <dbReference type="ARBA" id="ARBA00004434"/>
    </source>
</evidence>
<evidence type="ECO:0000313" key="15">
    <source>
        <dbReference type="EMBL" id="PVI02628.1"/>
    </source>
</evidence>
<evidence type="ECO:0000256" key="7">
    <source>
        <dbReference type="ARBA" id="ARBA00022840"/>
    </source>
</evidence>
<dbReference type="InterPro" id="IPR027417">
    <property type="entry name" value="P-loop_NTPase"/>
</dbReference>
<comment type="subcellular location">
    <subcellularLocation>
        <location evidence="1">Mitochondrion inner membrane</location>
        <topology evidence="1">Single-pass membrane protein</topology>
    </subcellularLocation>
</comment>
<keyword evidence="8" id="KW-1133">Transmembrane helix</keyword>
<keyword evidence="16" id="KW-1185">Reference proteome</keyword>
<keyword evidence="7 12" id="KW-0067">ATP-binding</keyword>
<dbReference type="EMBL" id="KZ805340">
    <property type="protein sequence ID" value="PVI02628.1"/>
    <property type="molecule type" value="Genomic_DNA"/>
</dbReference>
<dbReference type="InterPro" id="IPR003593">
    <property type="entry name" value="AAA+_ATPase"/>
</dbReference>
<accession>A0A2V1DW94</accession>
<dbReference type="InterPro" id="IPR003960">
    <property type="entry name" value="ATPase_AAA_CS"/>
</dbReference>
<feature type="domain" description="BCS1 N-terminal" evidence="14">
    <location>
        <begin position="52"/>
        <end position="221"/>
    </location>
</feature>
<evidence type="ECO:0000256" key="3">
    <source>
        <dbReference type="ARBA" id="ARBA00022692"/>
    </source>
</evidence>
<evidence type="ECO:0000256" key="9">
    <source>
        <dbReference type="ARBA" id="ARBA00023128"/>
    </source>
</evidence>
<evidence type="ECO:0000256" key="10">
    <source>
        <dbReference type="ARBA" id="ARBA00023136"/>
    </source>
</evidence>
<name>A0A2V1DW94_9PLEO</name>